<protein>
    <recommendedName>
        <fullName evidence="3">Glycosyltransferase</fullName>
    </recommendedName>
</protein>
<name>A0A8J4H0B5_9BACL</name>
<dbReference type="EMBL" id="BOVK01000015">
    <property type="protein sequence ID" value="GIQ68519.1"/>
    <property type="molecule type" value="Genomic_DNA"/>
</dbReference>
<gene>
    <name evidence="1" type="ORF">XYCOK13_13430</name>
</gene>
<evidence type="ECO:0000313" key="2">
    <source>
        <dbReference type="Proteomes" id="UP000677918"/>
    </source>
</evidence>
<evidence type="ECO:0008006" key="3">
    <source>
        <dbReference type="Google" id="ProtNLM"/>
    </source>
</evidence>
<dbReference type="NCBIfam" id="NF033679">
    <property type="entry name" value="DNRLRE_dom"/>
    <property type="match status" value="1"/>
</dbReference>
<organism evidence="1 2">
    <name type="scientific">Xylanibacillus composti</name>
    <dbReference type="NCBI Taxonomy" id="1572762"/>
    <lineage>
        <taxon>Bacteria</taxon>
        <taxon>Bacillati</taxon>
        <taxon>Bacillota</taxon>
        <taxon>Bacilli</taxon>
        <taxon>Bacillales</taxon>
        <taxon>Paenibacillaceae</taxon>
        <taxon>Xylanibacillus</taxon>
    </lineage>
</organism>
<dbReference type="AlphaFoldDB" id="A0A8J4H0B5"/>
<evidence type="ECO:0000313" key="1">
    <source>
        <dbReference type="EMBL" id="GIQ68519.1"/>
    </source>
</evidence>
<reference evidence="1" key="1">
    <citation type="submission" date="2021-04" db="EMBL/GenBank/DDBJ databases">
        <title>Draft genome sequence of Xylanibacillus composti strain K13.</title>
        <authorList>
            <person name="Uke A."/>
            <person name="Chhe C."/>
            <person name="Baramee S."/>
            <person name="Kosugi A."/>
        </authorList>
    </citation>
    <scope>NUCLEOTIDE SEQUENCE</scope>
    <source>
        <strain evidence="1">K13</strain>
    </source>
</reference>
<dbReference type="Gene3D" id="3.40.50.2000">
    <property type="entry name" value="Glycogen Phosphorylase B"/>
    <property type="match status" value="1"/>
</dbReference>
<dbReference type="RefSeq" id="WP_213411090.1">
    <property type="nucleotide sequence ID" value="NZ_BOVK01000015.1"/>
</dbReference>
<proteinExistence type="predicted"/>
<accession>A0A8J4H0B5</accession>
<dbReference type="SUPFAM" id="SSF53756">
    <property type="entry name" value="UDP-Glycosyltransferase/glycogen phosphorylase"/>
    <property type="match status" value="1"/>
</dbReference>
<sequence>MKVFQGPIEIAGQMGLNTKGLQRHGYEVASYNVEQNYLGYKENIQQVSKESLWQIFQATRDSVDIFHYHYGDPISTAGEDFIYLKQSGKVRIMQFWGNDVRSEAAALVKNPYARLIDLFQSDEDIRNRLKLAQRTFDACIVQDFEVADYVRPYFNRIYVLPVATDIHAVEPSYPVKRAEPLIVHAPTHPYFKGTSYIEEALEELRAEGCAFRYERIQGMSHEEAWEVYRRADLVIDQILCGSHGVLSVEAMALGKPVIAYLREDIKYRLPEHLPILSANPSTIRGVLRHFFAAPTEWEARGRQGRAYAEKYHDTNVIAGHLNWIYQREYRLLSGQETSEPEVIHCMGPDRIRYALHPTTRRIALEGSALEGQLVVAAQEPERTANSFVLAPNRLYCKKGRKVRSYFSFNLAEIPPGYQIVHAQLQLPVVAGSAPVRVYRIREGWDRASIAKRQRPKRMPKPMFRAKVSARRKGVKRTLEWDCTALARMWAEDHLGNHGLVVPKFVWRQPKLIVTANG</sequence>
<comment type="caution">
    <text evidence="1">The sequence shown here is derived from an EMBL/GenBank/DDBJ whole genome shotgun (WGS) entry which is preliminary data.</text>
</comment>
<dbReference type="Proteomes" id="UP000677918">
    <property type="component" value="Unassembled WGS sequence"/>
</dbReference>
<keyword evidence="2" id="KW-1185">Reference proteome</keyword>